<evidence type="ECO:0000256" key="2">
    <source>
        <dbReference type="SAM" id="SignalP"/>
    </source>
</evidence>
<keyword evidence="4" id="KW-1185">Reference proteome</keyword>
<evidence type="ECO:0000313" key="3">
    <source>
        <dbReference type="EMBL" id="MEC4719586.1"/>
    </source>
</evidence>
<feature type="compositionally biased region" description="Polar residues" evidence="1">
    <location>
        <begin position="36"/>
        <end position="45"/>
    </location>
</feature>
<accession>A0ABU6J834</accession>
<feature type="chain" id="PRO_5045254525" description="Lipoprotein" evidence="2">
    <location>
        <begin position="27"/>
        <end position="74"/>
    </location>
</feature>
<evidence type="ECO:0000256" key="1">
    <source>
        <dbReference type="SAM" id="MobiDB-lite"/>
    </source>
</evidence>
<dbReference type="PROSITE" id="PS51257">
    <property type="entry name" value="PROKAR_LIPOPROTEIN"/>
    <property type="match status" value="1"/>
</dbReference>
<sequence>MNIRYRYLPLLLAVALGGCMISRDGAQLSQPPAAIQGSNDVQGNPLSVPGAGMGVGAGNPAAPGPSGLGGAPAR</sequence>
<comment type="caution">
    <text evidence="3">The sequence shown here is derived from an EMBL/GenBank/DDBJ whole genome shotgun (WGS) entry which is preliminary data.</text>
</comment>
<proteinExistence type="predicted"/>
<keyword evidence="2" id="KW-0732">Signal</keyword>
<dbReference type="EMBL" id="JAWIIV010000007">
    <property type="protein sequence ID" value="MEC4719586.1"/>
    <property type="molecule type" value="Genomic_DNA"/>
</dbReference>
<organism evidence="3 4">
    <name type="scientific">Noviherbaspirillum album</name>
    <dbReference type="NCBI Taxonomy" id="3080276"/>
    <lineage>
        <taxon>Bacteria</taxon>
        <taxon>Pseudomonadati</taxon>
        <taxon>Pseudomonadota</taxon>
        <taxon>Betaproteobacteria</taxon>
        <taxon>Burkholderiales</taxon>
        <taxon>Oxalobacteraceae</taxon>
        <taxon>Noviherbaspirillum</taxon>
    </lineage>
</organism>
<dbReference type="Proteomes" id="UP001352263">
    <property type="component" value="Unassembled WGS sequence"/>
</dbReference>
<dbReference type="RefSeq" id="WP_326506301.1">
    <property type="nucleotide sequence ID" value="NZ_JAWIIV010000007.1"/>
</dbReference>
<evidence type="ECO:0008006" key="5">
    <source>
        <dbReference type="Google" id="ProtNLM"/>
    </source>
</evidence>
<gene>
    <name evidence="3" type="ORF">RY831_10520</name>
</gene>
<reference evidence="3 4" key="1">
    <citation type="submission" date="2023-10" db="EMBL/GenBank/DDBJ databases">
        <title>Noviherbaspirillum sp. CPCC 100848 genome assembly.</title>
        <authorList>
            <person name="Li X.Y."/>
            <person name="Fang X.M."/>
        </authorList>
    </citation>
    <scope>NUCLEOTIDE SEQUENCE [LARGE SCALE GENOMIC DNA]</scope>
    <source>
        <strain evidence="3 4">CPCC 100848</strain>
    </source>
</reference>
<name>A0ABU6J834_9BURK</name>
<protein>
    <recommendedName>
        <fullName evidence="5">Lipoprotein</fullName>
    </recommendedName>
</protein>
<feature type="region of interest" description="Disordered" evidence="1">
    <location>
        <begin position="29"/>
        <end position="74"/>
    </location>
</feature>
<evidence type="ECO:0000313" key="4">
    <source>
        <dbReference type="Proteomes" id="UP001352263"/>
    </source>
</evidence>
<feature type="signal peptide" evidence="2">
    <location>
        <begin position="1"/>
        <end position="26"/>
    </location>
</feature>